<evidence type="ECO:0000256" key="1">
    <source>
        <dbReference type="SAM" id="MobiDB-lite"/>
    </source>
</evidence>
<keyword evidence="2" id="KW-0808">Transferase</keyword>
<feature type="region of interest" description="Disordered" evidence="1">
    <location>
        <begin position="150"/>
        <end position="173"/>
    </location>
</feature>
<evidence type="ECO:0000313" key="3">
    <source>
        <dbReference type="Proteomes" id="UP001219518"/>
    </source>
</evidence>
<reference evidence="2" key="1">
    <citation type="submission" date="2021-07" db="EMBL/GenBank/DDBJ databases">
        <authorList>
            <person name="Catto M.A."/>
            <person name="Jacobson A."/>
            <person name="Kennedy G."/>
            <person name="Labadie P."/>
            <person name="Hunt B.G."/>
            <person name="Srinivasan R."/>
        </authorList>
    </citation>
    <scope>NUCLEOTIDE SEQUENCE</scope>
    <source>
        <strain evidence="2">PL_HMW_Pooled</strain>
        <tissue evidence="2">Head</tissue>
    </source>
</reference>
<comment type="caution">
    <text evidence="2">The sequence shown here is derived from an EMBL/GenBank/DDBJ whole genome shotgun (WGS) entry which is preliminary data.</text>
</comment>
<reference evidence="2" key="2">
    <citation type="journal article" date="2023" name="BMC Genomics">
        <title>Pest status, molecular evolution, and epigenetic factors derived from the genome assembly of Frankliniella fusca, a thysanopteran phytovirus vector.</title>
        <authorList>
            <person name="Catto M.A."/>
            <person name="Labadie P.E."/>
            <person name="Jacobson A.L."/>
            <person name="Kennedy G.G."/>
            <person name="Srinivasan R."/>
            <person name="Hunt B.G."/>
        </authorList>
    </citation>
    <scope>NUCLEOTIDE SEQUENCE</scope>
    <source>
        <strain evidence="2">PL_HMW_Pooled</strain>
    </source>
</reference>
<keyword evidence="2" id="KW-0418">Kinase</keyword>
<dbReference type="AlphaFoldDB" id="A0AAE1HKD2"/>
<proteinExistence type="predicted"/>
<organism evidence="2 3">
    <name type="scientific">Frankliniella fusca</name>
    <dbReference type="NCBI Taxonomy" id="407009"/>
    <lineage>
        <taxon>Eukaryota</taxon>
        <taxon>Metazoa</taxon>
        <taxon>Ecdysozoa</taxon>
        <taxon>Arthropoda</taxon>
        <taxon>Hexapoda</taxon>
        <taxon>Insecta</taxon>
        <taxon>Pterygota</taxon>
        <taxon>Neoptera</taxon>
        <taxon>Paraneoptera</taxon>
        <taxon>Thysanoptera</taxon>
        <taxon>Terebrantia</taxon>
        <taxon>Thripoidea</taxon>
        <taxon>Thripidae</taxon>
        <taxon>Frankliniella</taxon>
    </lineage>
</organism>
<gene>
    <name evidence="2" type="ORF">KUF71_000150</name>
</gene>
<name>A0AAE1HKD2_9NEOP</name>
<accession>A0AAE1HKD2</accession>
<keyword evidence="3" id="KW-1185">Reference proteome</keyword>
<dbReference type="Proteomes" id="UP001219518">
    <property type="component" value="Unassembled WGS sequence"/>
</dbReference>
<dbReference type="EMBL" id="JAHWGI010001108">
    <property type="protein sequence ID" value="KAK3922748.1"/>
    <property type="molecule type" value="Genomic_DNA"/>
</dbReference>
<sequence>MPMRGSLGTFVKVESKVNESCDGLLLKAEGSLKGSVESFHLDLKQATELAIENGIDKLYQETDLCVKKVNESRNQFGLSDFGDSQESKLTKETEKTKLRYQPRLGSSTGSFLKFGSSEPSTSSAQYHLGFSDMEESSEPTNKPEQTKLMHSVLLHGSDSESESDVDPDKYNGKENSLLDVKKLINKNLQKDSVAILPGF</sequence>
<feature type="compositionally biased region" description="Basic and acidic residues" evidence="1">
    <location>
        <begin position="85"/>
        <end position="95"/>
    </location>
</feature>
<evidence type="ECO:0000313" key="2">
    <source>
        <dbReference type="EMBL" id="KAK3922748.1"/>
    </source>
</evidence>
<protein>
    <submittedName>
        <fullName evidence="2">Serine/threonine-protein kinase ATR</fullName>
    </submittedName>
</protein>
<dbReference type="GO" id="GO:0016301">
    <property type="term" value="F:kinase activity"/>
    <property type="evidence" value="ECO:0007669"/>
    <property type="project" value="UniProtKB-KW"/>
</dbReference>
<feature type="region of interest" description="Disordered" evidence="1">
    <location>
        <begin position="76"/>
        <end position="95"/>
    </location>
</feature>